<keyword evidence="6" id="KW-1185">Reference proteome</keyword>
<dbReference type="InterPro" id="IPR000330">
    <property type="entry name" value="SNF2_N"/>
</dbReference>
<dbReference type="SMART" id="SM00487">
    <property type="entry name" value="DEXDc"/>
    <property type="match status" value="1"/>
</dbReference>
<evidence type="ECO:0000259" key="4">
    <source>
        <dbReference type="PROSITE" id="PS51194"/>
    </source>
</evidence>
<evidence type="ECO:0000256" key="1">
    <source>
        <dbReference type="ARBA" id="ARBA00022801"/>
    </source>
</evidence>
<evidence type="ECO:0000313" key="5">
    <source>
        <dbReference type="EMBL" id="BDU18087.1"/>
    </source>
</evidence>
<dbReference type="CDD" id="cd18793">
    <property type="entry name" value="SF2_C_SNF"/>
    <property type="match status" value="1"/>
</dbReference>
<keyword evidence="1" id="KW-0378">Hydrolase</keyword>
<dbReference type="SUPFAM" id="SSF52540">
    <property type="entry name" value="P-loop containing nucleoside triphosphate hydrolases"/>
    <property type="match status" value="2"/>
</dbReference>
<dbReference type="EMBL" id="AP027041">
    <property type="protein sequence ID" value="BDU18087.1"/>
    <property type="molecule type" value="Genomic_DNA"/>
</dbReference>
<dbReference type="InterPro" id="IPR014001">
    <property type="entry name" value="Helicase_ATP-bd"/>
</dbReference>
<protein>
    <submittedName>
        <fullName evidence="5">DEAD/DEAH box helicase</fullName>
    </submittedName>
</protein>
<dbReference type="Gene3D" id="3.40.50.300">
    <property type="entry name" value="P-loop containing nucleotide triphosphate hydrolases"/>
    <property type="match status" value="1"/>
</dbReference>
<dbReference type="InterPro" id="IPR049730">
    <property type="entry name" value="SNF2/RAD54-like_C"/>
</dbReference>
<dbReference type="Gene3D" id="3.40.50.10810">
    <property type="entry name" value="Tandem AAA-ATPase domain"/>
    <property type="match status" value="1"/>
</dbReference>
<dbReference type="SMART" id="SM00490">
    <property type="entry name" value="HELICc"/>
    <property type="match status" value="1"/>
</dbReference>
<dbReference type="GO" id="GO:0004386">
    <property type="term" value="F:helicase activity"/>
    <property type="evidence" value="ECO:0007669"/>
    <property type="project" value="UniProtKB-KW"/>
</dbReference>
<dbReference type="InterPro" id="IPR027417">
    <property type="entry name" value="P-loop_NTPase"/>
</dbReference>
<keyword evidence="2 5" id="KW-0547">Nucleotide-binding</keyword>
<keyword evidence="2 5" id="KW-0347">Helicase</keyword>
<feature type="domain" description="Helicase C-terminal" evidence="4">
    <location>
        <begin position="437"/>
        <end position="596"/>
    </location>
</feature>
<feature type="domain" description="Helicase ATP-binding" evidence="3">
    <location>
        <begin position="160"/>
        <end position="318"/>
    </location>
</feature>
<evidence type="ECO:0000259" key="3">
    <source>
        <dbReference type="PROSITE" id="PS51192"/>
    </source>
</evidence>
<sequence length="609" mass="66946">MLAPDPKTWPREFSVLEKDPPDGWILFTTVLDPVLSIVRENNGYVVNLGARLVRRAGTQFLTAPSPEFNWVCGNGLIYPLPKDVQPVINRVLAGANSESLSFPEVLKLQQTAKDEIQVELDESVLVSANDAADRETAPLVVPNLQANLYPYQNKGVSWMRNALSKTGGVILADEMGLGKTLQIISLLLLDPPDSTSPALVICPTTLIANWVREFGKFSPSLTVMIHRGSGRGTLPRHLLGAQIVITTYDTVVNDLVLFKAVEWSWLICDEAQALKNPDSQRRQSVSDIPRKRTIPVTGTPVETRLLDLWSLADIAIPGLLGTRDVFEASYSDTDDSARTLARITSPIILKRRVKDVAQDLPERTDVLVPLELDADLASEYESVRLETLHKYPKAGSLVATGQLQIFCAHPALVSGGMESDEWEELVSLRGRSGSVRMTPKLLRTIELVMESFANNRKVLIFANFNACGPIVRSAMHLPASVYWGAINGSTPQEDRQRIVDEFEKHDGDAVLVLNPRAAGAGLNITAATVVIHYTQVWNPALEAQASARAHRRGQKNPVTVYHLYYADTVEQVMMDRSQMRRELGAEAVPTSADDAADLSRALSISPVSK</sequence>
<proteinExistence type="predicted"/>
<dbReference type="PROSITE" id="PS51194">
    <property type="entry name" value="HELICASE_CTER"/>
    <property type="match status" value="1"/>
</dbReference>
<dbReference type="PANTHER" id="PTHR10799">
    <property type="entry name" value="SNF2/RAD54 HELICASE FAMILY"/>
    <property type="match status" value="1"/>
</dbReference>
<organism evidence="5 6">
    <name type="scientific">Lysobacter auxotrophicus</name>
    <dbReference type="NCBI Taxonomy" id="2992573"/>
    <lineage>
        <taxon>Bacteria</taxon>
        <taxon>Pseudomonadati</taxon>
        <taxon>Pseudomonadota</taxon>
        <taxon>Gammaproteobacteria</taxon>
        <taxon>Lysobacterales</taxon>
        <taxon>Lysobacteraceae</taxon>
        <taxon>Lysobacter</taxon>
    </lineage>
</organism>
<accession>A0ABM8DI50</accession>
<keyword evidence="2 5" id="KW-0067">ATP-binding</keyword>
<gene>
    <name evidence="5" type="ORF">LA521A_32880</name>
</gene>
<dbReference type="Pfam" id="PF00271">
    <property type="entry name" value="Helicase_C"/>
    <property type="match status" value="1"/>
</dbReference>
<evidence type="ECO:0000313" key="6">
    <source>
        <dbReference type="Proteomes" id="UP001317822"/>
    </source>
</evidence>
<dbReference type="PROSITE" id="PS51192">
    <property type="entry name" value="HELICASE_ATP_BIND_1"/>
    <property type="match status" value="1"/>
</dbReference>
<dbReference type="Proteomes" id="UP001317822">
    <property type="component" value="Chromosome"/>
</dbReference>
<evidence type="ECO:0000256" key="2">
    <source>
        <dbReference type="ARBA" id="ARBA00022806"/>
    </source>
</evidence>
<reference evidence="5 6" key="1">
    <citation type="journal article" date="2023" name="Int. J. Syst. Evol. Microbiol.">
        <title>Physiological and genomic analyses of cobalamin (vitamin B12)-auxotrophy of Lysobacter auxotrophicus sp. nov., a methionine-auxotrophic chitinolytic bacterium isolated from chitin-treated soil.</title>
        <authorList>
            <person name="Saito A."/>
            <person name="Dohra H."/>
            <person name="Hamada M."/>
            <person name="Moriuchi R."/>
            <person name="Kotsuchibashi Y."/>
            <person name="Mori K."/>
        </authorList>
    </citation>
    <scope>NUCLEOTIDE SEQUENCE [LARGE SCALE GENOMIC DNA]</scope>
    <source>
        <strain evidence="5 6">5-21a</strain>
    </source>
</reference>
<dbReference type="InterPro" id="IPR001650">
    <property type="entry name" value="Helicase_C-like"/>
</dbReference>
<dbReference type="InterPro" id="IPR038718">
    <property type="entry name" value="SNF2-like_sf"/>
</dbReference>
<dbReference type="Pfam" id="PF00176">
    <property type="entry name" value="SNF2-rel_dom"/>
    <property type="match status" value="1"/>
</dbReference>
<dbReference type="RefSeq" id="WP_281779968.1">
    <property type="nucleotide sequence ID" value="NZ_AP027041.1"/>
</dbReference>
<name>A0ABM8DI50_9GAMM</name>